<feature type="region of interest" description="Disordered" evidence="1">
    <location>
        <begin position="157"/>
        <end position="217"/>
    </location>
</feature>
<feature type="signal peptide" evidence="2">
    <location>
        <begin position="1"/>
        <end position="34"/>
    </location>
</feature>
<reference evidence="3" key="1">
    <citation type="submission" date="2020-10" db="EMBL/GenBank/DDBJ databases">
        <title>The Whole-Genome Sequence of Metschnikowia persimmonesis, a Novel Endophytic Yeast Species Isolated from Medicinal Plant Diospyros kaki Thumb.</title>
        <authorList>
            <person name="Rahmat E."/>
            <person name="Kang Y."/>
        </authorList>
    </citation>
    <scope>NUCLEOTIDE SEQUENCE</scope>
    <source>
        <strain evidence="3">KIOM G15050</strain>
    </source>
</reference>
<feature type="compositionally biased region" description="Polar residues" evidence="1">
    <location>
        <begin position="187"/>
        <end position="198"/>
    </location>
</feature>
<gene>
    <name evidence="3" type="ORF">HF325_003618</name>
</gene>
<accession>A0A8H7LCC3</accession>
<proteinExistence type="predicted"/>
<dbReference type="Proteomes" id="UP000649328">
    <property type="component" value="Unassembled WGS sequence"/>
</dbReference>
<evidence type="ECO:0000256" key="2">
    <source>
        <dbReference type="SAM" id="SignalP"/>
    </source>
</evidence>
<protein>
    <submittedName>
        <fullName evidence="3">Uncharacterized protein</fullName>
    </submittedName>
</protein>
<dbReference type="OrthoDB" id="3997851at2759"/>
<keyword evidence="4" id="KW-1185">Reference proteome</keyword>
<feature type="region of interest" description="Disordered" evidence="1">
    <location>
        <begin position="119"/>
        <end position="142"/>
    </location>
</feature>
<dbReference type="EMBL" id="JACBPP010000004">
    <property type="protein sequence ID" value="KAF8002653.1"/>
    <property type="molecule type" value="Genomic_DNA"/>
</dbReference>
<evidence type="ECO:0000256" key="1">
    <source>
        <dbReference type="SAM" id="MobiDB-lite"/>
    </source>
</evidence>
<name>A0A8H7LCC3_9ASCO</name>
<evidence type="ECO:0000313" key="3">
    <source>
        <dbReference type="EMBL" id="KAF8002653.1"/>
    </source>
</evidence>
<dbReference type="AlphaFoldDB" id="A0A8H7LCC3"/>
<feature type="chain" id="PRO_5034934247" evidence="2">
    <location>
        <begin position="35"/>
        <end position="217"/>
    </location>
</feature>
<feature type="compositionally biased region" description="Polar residues" evidence="1">
    <location>
        <begin position="125"/>
        <end position="135"/>
    </location>
</feature>
<sequence>MPKLVFLTNSRKVDRLLGHALSFWTLCLLNFAGAQSAAETDYELVGATRNDKNTGDVGKLVDSAKASDLENDKPDLAMNKVQNSKGEYGRAVMEAPKGGMVNEAHIVGNDEDLVVDGKTKKNSQEKLSPSKNQGFKASREGDSLRKNDVLNQISKNKETKDEGSQAADLGKLNQPLKKMGDTKKSSKIATDNSTNNNCPGHETHLISNLRSPRLIKQ</sequence>
<keyword evidence="2" id="KW-0732">Signal</keyword>
<organism evidence="3 4">
    <name type="scientific">Metschnikowia pulcherrima</name>
    <dbReference type="NCBI Taxonomy" id="27326"/>
    <lineage>
        <taxon>Eukaryota</taxon>
        <taxon>Fungi</taxon>
        <taxon>Dikarya</taxon>
        <taxon>Ascomycota</taxon>
        <taxon>Saccharomycotina</taxon>
        <taxon>Pichiomycetes</taxon>
        <taxon>Metschnikowiaceae</taxon>
        <taxon>Metschnikowia</taxon>
    </lineage>
</organism>
<evidence type="ECO:0000313" key="4">
    <source>
        <dbReference type="Proteomes" id="UP000649328"/>
    </source>
</evidence>
<comment type="caution">
    <text evidence="3">The sequence shown here is derived from an EMBL/GenBank/DDBJ whole genome shotgun (WGS) entry which is preliminary data.</text>
</comment>